<dbReference type="GO" id="GO:0044163">
    <property type="term" value="C:host cytoskeleton"/>
    <property type="evidence" value="ECO:0007669"/>
    <property type="project" value="InterPro"/>
</dbReference>
<accession>A0A0U2X033</accession>
<dbReference type="GO" id="GO:0075521">
    <property type="term" value="P:microtubule-dependent intracellular transport of viral material towards nucleus"/>
    <property type="evidence" value="ECO:0007669"/>
    <property type="project" value="UniProtKB-KW"/>
</dbReference>
<dbReference type="GO" id="GO:0043657">
    <property type="term" value="C:host cell"/>
    <property type="evidence" value="ECO:0007669"/>
    <property type="project" value="GOC"/>
</dbReference>
<dbReference type="GO" id="GO:0003723">
    <property type="term" value="F:RNA binding"/>
    <property type="evidence" value="ECO:0007669"/>
    <property type="project" value="UniProtKB-KW"/>
</dbReference>
<evidence type="ECO:0000313" key="1">
    <source>
        <dbReference type="EMBL" id="ALS54800.1"/>
    </source>
</evidence>
<dbReference type="EMBL" id="KR528433">
    <property type="protein sequence ID" value="ALS54800.1"/>
    <property type="molecule type" value="Genomic_DNA"/>
</dbReference>
<dbReference type="GO" id="GO:0042025">
    <property type="term" value="C:host cell nucleus"/>
    <property type="evidence" value="ECO:0007669"/>
    <property type="project" value="UniProtKB-SubCell"/>
</dbReference>
<name>A0A0U2X033_9RETR</name>
<feature type="non-terminal residue" evidence="1">
    <location>
        <position position="43"/>
    </location>
</feature>
<dbReference type="GO" id="GO:0046718">
    <property type="term" value="P:symbiont entry into host cell"/>
    <property type="evidence" value="ECO:0007669"/>
    <property type="project" value="UniProtKB-KW"/>
</dbReference>
<reference evidence="1" key="1">
    <citation type="journal article" date="2015" name="Retrovirology">
        <title>An expanded search for simian foamy viruses (SFV) in Brazilian New World primates identifies novel SFV lineages and host age-related infections.</title>
        <authorList>
            <person name="Muniz C.P."/>
            <person name="Jia H."/>
            <person name="Shankar A."/>
            <person name="Troncoso L.L."/>
            <person name="Augusto A.M."/>
            <person name="Farias E."/>
            <person name="Pissinatti A."/>
            <person name="Fedullo L.P."/>
            <person name="Santos A.F."/>
            <person name="Soares M.A."/>
            <person name="Switzer W.M."/>
        </authorList>
    </citation>
    <scope>NUCLEOTIDE SEQUENCE</scope>
    <source>
        <strain evidence="1">2302</strain>
    </source>
</reference>
<proteinExistence type="predicted"/>
<sequence length="43" mass="4704">MAQGGQRVNQGDLNVTELVFLLRENGLPDNPQNGQTYALAMTE</sequence>
<protein>
    <submittedName>
        <fullName evidence="1">Gag protein</fullName>
    </submittedName>
</protein>
<dbReference type="GO" id="GO:0030430">
    <property type="term" value="C:host cell cytoplasm"/>
    <property type="evidence" value="ECO:0007669"/>
    <property type="project" value="UniProtKB-SubCell"/>
</dbReference>
<organism evidence="1">
    <name type="scientific">Simian foamy virus</name>
    <dbReference type="NCBI Taxonomy" id="11642"/>
    <lineage>
        <taxon>Viruses</taxon>
        <taxon>Riboviria</taxon>
        <taxon>Pararnavirae</taxon>
        <taxon>Artverviricota</taxon>
        <taxon>Revtraviricetes</taxon>
        <taxon>Ortervirales</taxon>
        <taxon>Retroviridae</taxon>
        <taxon>Spumaretrovirinae</taxon>
        <taxon>Simiispumavirus</taxon>
        <taxon>Simiispumavirus pantrosch</taxon>
    </lineage>
</organism>
<gene>
    <name evidence="1" type="primary">gag</name>
</gene>
<dbReference type="GO" id="GO:0003677">
    <property type="term" value="F:DNA binding"/>
    <property type="evidence" value="ECO:0007669"/>
    <property type="project" value="UniProtKB-KW"/>
</dbReference>
<dbReference type="GO" id="GO:0019013">
    <property type="term" value="C:viral nucleocapsid"/>
    <property type="evidence" value="ECO:0007669"/>
    <property type="project" value="UniProtKB-KW"/>
</dbReference>
<dbReference type="GO" id="GO:0019076">
    <property type="term" value="P:viral release from host cell"/>
    <property type="evidence" value="ECO:0007669"/>
    <property type="project" value="InterPro"/>
</dbReference>